<evidence type="ECO:0000256" key="1">
    <source>
        <dbReference type="SAM" id="SignalP"/>
    </source>
</evidence>
<evidence type="ECO:0008006" key="4">
    <source>
        <dbReference type="Google" id="ProtNLM"/>
    </source>
</evidence>
<comment type="caution">
    <text evidence="2">The sequence shown here is derived from an EMBL/GenBank/DDBJ whole genome shotgun (WGS) entry which is preliminary data.</text>
</comment>
<organism evidence="2 3">
    <name type="scientific">Streptomyces albipurpureus</name>
    <dbReference type="NCBI Taxonomy" id="2897419"/>
    <lineage>
        <taxon>Bacteria</taxon>
        <taxon>Bacillati</taxon>
        <taxon>Actinomycetota</taxon>
        <taxon>Actinomycetes</taxon>
        <taxon>Kitasatosporales</taxon>
        <taxon>Streptomycetaceae</taxon>
        <taxon>Streptomyces</taxon>
    </lineage>
</organism>
<sequence>MATSVAAIALMGTSVSVAEAQAAPRAAAATGVWHCSGTKISRCIEKVATNKVRVNFVNKTNKAVKGRFGVTCQGSSGQRVYELKKNLSARGGYLSGTITCPAGSRDYALGWQITADTYYSPTIRI</sequence>
<name>A0ABT0UJN3_9ACTN</name>
<proteinExistence type="predicted"/>
<evidence type="ECO:0000313" key="3">
    <source>
        <dbReference type="Proteomes" id="UP001431429"/>
    </source>
</evidence>
<keyword evidence="1" id="KW-0732">Signal</keyword>
<gene>
    <name evidence="2" type="ORF">NBG84_08360</name>
</gene>
<keyword evidence="3" id="KW-1185">Reference proteome</keyword>
<accession>A0ABT0UJN3</accession>
<evidence type="ECO:0000313" key="2">
    <source>
        <dbReference type="EMBL" id="MCM2388310.1"/>
    </source>
</evidence>
<dbReference type="Proteomes" id="UP001431429">
    <property type="component" value="Unassembled WGS sequence"/>
</dbReference>
<dbReference type="EMBL" id="JAMQAW010000007">
    <property type="protein sequence ID" value="MCM2388310.1"/>
    <property type="molecule type" value="Genomic_DNA"/>
</dbReference>
<feature type="chain" id="PRO_5046428406" description="Secreted protein" evidence="1">
    <location>
        <begin position="23"/>
        <end position="125"/>
    </location>
</feature>
<feature type="signal peptide" evidence="1">
    <location>
        <begin position="1"/>
        <end position="22"/>
    </location>
</feature>
<protein>
    <recommendedName>
        <fullName evidence="4">Secreted protein</fullName>
    </recommendedName>
</protein>
<reference evidence="2" key="1">
    <citation type="submission" date="2022-06" db="EMBL/GenBank/DDBJ databases">
        <title>Genome public.</title>
        <authorList>
            <person name="Sun Q."/>
        </authorList>
    </citation>
    <scope>NUCLEOTIDE SEQUENCE</scope>
    <source>
        <strain evidence="2">CWNU-1</strain>
    </source>
</reference>
<dbReference type="RefSeq" id="WP_250918651.1">
    <property type="nucleotide sequence ID" value="NZ_JAMQAW010000007.1"/>
</dbReference>